<reference evidence="3" key="1">
    <citation type="submission" date="2016-11" db="EMBL/GenBank/DDBJ databases">
        <title>Dehalogenimonas formicexedens sp. nov., a chlorinated alkane respiring bacterium isolated from contaminated groundwater.</title>
        <authorList>
            <person name="Key T.A."/>
            <person name="Bowman K.S."/>
            <person name="Lee I."/>
            <person name="Chun J."/>
            <person name="Albuquerque L."/>
            <person name="da Costa M.S."/>
            <person name="Rainey F.A."/>
            <person name="Moe W.M."/>
        </authorList>
    </citation>
    <scope>NUCLEOTIDE SEQUENCE [LARGE SCALE GENOMIC DNA]</scope>
    <source>
        <strain evidence="3">NSZ-14</strain>
    </source>
</reference>
<sequence length="319" mass="34627">MMPMTPVHPIEYGWKETFRVNPLEQIFIALRPIKHTTAEVPFLDQIPNSVRLIDPSMPEGVPLESPPPAGWFDPNGVAITSIPNHVVNFGWEYMYHCHILAHEENDMMHAMAYVVPPSTPTGLTIAQKGSSLIISWTDVGARTSGFTLQRADDTGFTTGLVSWDIVGKTNTSFVDNTARRNRTYFYRVCANNAVGDVDTPGFPVITQSSPFITAQYGGGGAFAAPSTFTIVTPAVASGRNFRVTLNWTANTANVTSFTIQRATNAGFTTGLQTTNNIPASSTTFSQLVPAGTYFYQIRAVNGNQNSAWVQSTPASITAP</sequence>
<dbReference type="AlphaFoldDB" id="A0A1P8F5K7"/>
<protein>
    <submittedName>
        <fullName evidence="2">Multicopper oxidase</fullName>
    </submittedName>
</protein>
<evidence type="ECO:0000313" key="3">
    <source>
        <dbReference type="Proteomes" id="UP000185934"/>
    </source>
</evidence>
<feature type="domain" description="Fibronectin type-III" evidence="1">
    <location>
        <begin position="116"/>
        <end position="211"/>
    </location>
</feature>
<proteinExistence type="predicted"/>
<dbReference type="Gene3D" id="2.60.40.10">
    <property type="entry name" value="Immunoglobulins"/>
    <property type="match status" value="2"/>
</dbReference>
<dbReference type="Gene3D" id="2.60.40.420">
    <property type="entry name" value="Cupredoxins - blue copper proteins"/>
    <property type="match status" value="1"/>
</dbReference>
<name>A0A1P8F5K7_9CHLR</name>
<dbReference type="PROSITE" id="PS50853">
    <property type="entry name" value="FN3"/>
    <property type="match status" value="2"/>
</dbReference>
<dbReference type="EMBL" id="CP018258">
    <property type="protein sequence ID" value="APV43767.1"/>
    <property type="molecule type" value="Genomic_DNA"/>
</dbReference>
<dbReference type="InterPro" id="IPR013783">
    <property type="entry name" value="Ig-like_fold"/>
</dbReference>
<evidence type="ECO:0000313" key="2">
    <source>
        <dbReference type="EMBL" id="APV43767.1"/>
    </source>
</evidence>
<organism evidence="2 3">
    <name type="scientific">Dehalogenimonas formicexedens</name>
    <dbReference type="NCBI Taxonomy" id="1839801"/>
    <lineage>
        <taxon>Bacteria</taxon>
        <taxon>Bacillati</taxon>
        <taxon>Chloroflexota</taxon>
        <taxon>Dehalococcoidia</taxon>
        <taxon>Dehalococcoidales</taxon>
        <taxon>Dehalococcoidaceae</taxon>
        <taxon>Dehalogenimonas</taxon>
    </lineage>
</organism>
<accession>A0A1P8F5K7</accession>
<dbReference type="OrthoDB" id="166959at2"/>
<dbReference type="Pfam" id="PF00041">
    <property type="entry name" value="fn3"/>
    <property type="match status" value="1"/>
</dbReference>
<dbReference type="SUPFAM" id="SSF49265">
    <property type="entry name" value="Fibronectin type III"/>
    <property type="match status" value="1"/>
</dbReference>
<keyword evidence="3" id="KW-1185">Reference proteome</keyword>
<dbReference type="KEGG" id="dfo:Dform_00409"/>
<dbReference type="InterPro" id="IPR008972">
    <property type="entry name" value="Cupredoxin"/>
</dbReference>
<dbReference type="InterPro" id="IPR003961">
    <property type="entry name" value="FN3_dom"/>
</dbReference>
<dbReference type="STRING" id="1839801.Dform_00409"/>
<gene>
    <name evidence="2" type="ORF">Dform_00409</name>
</gene>
<dbReference type="SMART" id="SM00060">
    <property type="entry name" value="FN3"/>
    <property type="match status" value="2"/>
</dbReference>
<dbReference type="CDD" id="cd00063">
    <property type="entry name" value="FN3"/>
    <property type="match status" value="1"/>
</dbReference>
<dbReference type="SUPFAM" id="SSF49503">
    <property type="entry name" value="Cupredoxins"/>
    <property type="match status" value="1"/>
</dbReference>
<dbReference type="Proteomes" id="UP000185934">
    <property type="component" value="Chromosome"/>
</dbReference>
<dbReference type="RefSeq" id="WP_076003548.1">
    <property type="nucleotide sequence ID" value="NZ_CP018258.1"/>
</dbReference>
<evidence type="ECO:0000259" key="1">
    <source>
        <dbReference type="PROSITE" id="PS50853"/>
    </source>
</evidence>
<feature type="domain" description="Fibronectin type-III" evidence="1">
    <location>
        <begin position="224"/>
        <end position="319"/>
    </location>
</feature>
<dbReference type="InterPro" id="IPR036116">
    <property type="entry name" value="FN3_sf"/>
</dbReference>